<comment type="function">
    <text evidence="4">One of the early assembly proteins it binds 23S rRNA. One of the proteins that surrounds the polypeptide exit tunnel on the outside of the ribosome. Forms the main docking site for trigger factor binding to the ribosome.</text>
</comment>
<evidence type="ECO:0000256" key="2">
    <source>
        <dbReference type="ARBA" id="ARBA00022980"/>
    </source>
</evidence>
<dbReference type="SUPFAM" id="SSF54189">
    <property type="entry name" value="Ribosomal proteins S24e, L23 and L15e"/>
    <property type="match status" value="1"/>
</dbReference>
<keyword evidence="2 4" id="KW-0689">Ribosomal protein</keyword>
<dbReference type="InterPro" id="IPR013025">
    <property type="entry name" value="Ribosomal_uL23-like"/>
</dbReference>
<evidence type="ECO:0000256" key="3">
    <source>
        <dbReference type="ARBA" id="ARBA00023274"/>
    </source>
</evidence>
<dbReference type="GO" id="GO:0006412">
    <property type="term" value="P:translation"/>
    <property type="evidence" value="ECO:0007669"/>
    <property type="project" value="UniProtKB-UniRule"/>
</dbReference>
<protein>
    <recommendedName>
        <fullName evidence="4">Large ribosomal subunit protein uL23</fullName>
    </recommendedName>
</protein>
<dbReference type="InterPro" id="IPR012678">
    <property type="entry name" value="Ribosomal_uL23/eL15/eS24_sf"/>
</dbReference>
<dbReference type="Gene3D" id="3.30.70.330">
    <property type="match status" value="1"/>
</dbReference>
<accession>A0A1F5MJR9</accession>
<dbReference type="GO" id="GO:0003735">
    <property type="term" value="F:structural constituent of ribosome"/>
    <property type="evidence" value="ECO:0007669"/>
    <property type="project" value="InterPro"/>
</dbReference>
<dbReference type="GO" id="GO:1990904">
    <property type="term" value="C:ribonucleoprotein complex"/>
    <property type="evidence" value="ECO:0007669"/>
    <property type="project" value="UniProtKB-KW"/>
</dbReference>
<keyword evidence="4" id="KW-0694">RNA-binding</keyword>
<evidence type="ECO:0000313" key="6">
    <source>
        <dbReference type="Proteomes" id="UP000178017"/>
    </source>
</evidence>
<reference evidence="5 6" key="1">
    <citation type="journal article" date="2016" name="Nat. Commun.">
        <title>Thousands of microbial genomes shed light on interconnected biogeochemical processes in an aquifer system.</title>
        <authorList>
            <person name="Anantharaman K."/>
            <person name="Brown C.T."/>
            <person name="Hug L.A."/>
            <person name="Sharon I."/>
            <person name="Castelle C.J."/>
            <person name="Probst A.J."/>
            <person name="Thomas B.C."/>
            <person name="Singh A."/>
            <person name="Wilkins M.J."/>
            <person name="Karaoz U."/>
            <person name="Brodie E.L."/>
            <person name="Williams K.H."/>
            <person name="Hubbard S.S."/>
            <person name="Banfield J.F."/>
        </authorList>
    </citation>
    <scope>NUCLEOTIDE SEQUENCE [LARGE SCALE GENOMIC DNA]</scope>
</reference>
<dbReference type="HAMAP" id="MF_01369_B">
    <property type="entry name" value="Ribosomal_uL23_B"/>
    <property type="match status" value="1"/>
</dbReference>
<comment type="similarity">
    <text evidence="1 4">Belongs to the universal ribosomal protein uL23 family.</text>
</comment>
<dbReference type="PROSITE" id="PS50096">
    <property type="entry name" value="IQ"/>
    <property type="match status" value="1"/>
</dbReference>
<evidence type="ECO:0000256" key="1">
    <source>
        <dbReference type="ARBA" id="ARBA00006700"/>
    </source>
</evidence>
<proteinExistence type="inferred from homology"/>
<dbReference type="Proteomes" id="UP000178017">
    <property type="component" value="Unassembled WGS sequence"/>
</dbReference>
<dbReference type="EMBL" id="MFDO01000015">
    <property type="protein sequence ID" value="OGE65624.1"/>
    <property type="molecule type" value="Genomic_DNA"/>
</dbReference>
<dbReference type="NCBIfam" id="NF004363">
    <property type="entry name" value="PRK05738.2-4"/>
    <property type="match status" value="1"/>
</dbReference>
<comment type="subunit">
    <text evidence="4">Part of the 50S ribosomal subunit. Contacts protein L29, and trigger factor when it is bound to the ribosome.</text>
</comment>
<evidence type="ECO:0000313" key="5">
    <source>
        <dbReference type="EMBL" id="OGE65624.1"/>
    </source>
</evidence>
<comment type="caution">
    <text evidence="5">The sequence shown here is derived from an EMBL/GenBank/DDBJ whole genome shotgun (WGS) entry which is preliminary data.</text>
</comment>
<organism evidence="5 6">
    <name type="scientific">Candidatus Daviesbacteria bacterium RIFCSPLOWO2_01_FULL_40_24</name>
    <dbReference type="NCBI Taxonomy" id="1797787"/>
    <lineage>
        <taxon>Bacteria</taxon>
        <taxon>Candidatus Daviesiibacteriota</taxon>
    </lineage>
</organism>
<evidence type="ECO:0000256" key="4">
    <source>
        <dbReference type="HAMAP-Rule" id="MF_01369"/>
    </source>
</evidence>
<gene>
    <name evidence="4" type="primary">rplW</name>
    <name evidence="5" type="ORF">A3B49_02965</name>
</gene>
<dbReference type="GO" id="GO:0005840">
    <property type="term" value="C:ribosome"/>
    <property type="evidence" value="ECO:0007669"/>
    <property type="project" value="UniProtKB-KW"/>
</dbReference>
<sequence length="137" mass="15620">MKILIEKPYITEKSMQLAGTGLYTFKVLQTATKEEIKKIVHSKFNVDVVSVRTISMKPLSKMQRSRKGYFTRSGFKKALVQLKKGQKIALFEAVSTKDSVDPSELETTVKEKKSLLKGTKVKIERNIKKPTVKKEQE</sequence>
<keyword evidence="3 4" id="KW-0687">Ribonucleoprotein</keyword>
<dbReference type="AlphaFoldDB" id="A0A1F5MJR9"/>
<name>A0A1F5MJR9_9BACT</name>
<dbReference type="InterPro" id="IPR012677">
    <property type="entry name" value="Nucleotide-bd_a/b_plait_sf"/>
</dbReference>
<dbReference type="Pfam" id="PF00276">
    <property type="entry name" value="Ribosomal_L23"/>
    <property type="match status" value="1"/>
</dbReference>
<dbReference type="GO" id="GO:0019843">
    <property type="term" value="F:rRNA binding"/>
    <property type="evidence" value="ECO:0007669"/>
    <property type="project" value="UniProtKB-UniRule"/>
</dbReference>
<keyword evidence="4" id="KW-0699">rRNA-binding</keyword>